<dbReference type="EMBL" id="REGN01001552">
    <property type="protein sequence ID" value="RNA33921.1"/>
    <property type="molecule type" value="Genomic_DNA"/>
</dbReference>
<dbReference type="Proteomes" id="UP000276133">
    <property type="component" value="Unassembled WGS sequence"/>
</dbReference>
<dbReference type="OrthoDB" id="7916205at2759"/>
<gene>
    <name evidence="1" type="ORF">BpHYR1_004326</name>
</gene>
<proteinExistence type="predicted"/>
<evidence type="ECO:0000313" key="2">
    <source>
        <dbReference type="Proteomes" id="UP000276133"/>
    </source>
</evidence>
<comment type="caution">
    <text evidence="1">The sequence shown here is derived from an EMBL/GenBank/DDBJ whole genome shotgun (WGS) entry which is preliminary data.</text>
</comment>
<protein>
    <submittedName>
        <fullName evidence="1">Uncharacterized protein</fullName>
    </submittedName>
</protein>
<keyword evidence="2" id="KW-1185">Reference proteome</keyword>
<name>A0A3M7SDQ8_BRAPC</name>
<sequence>MLNIINAIEMNWVLEFLRTLYSKFLAFTCYQTFITSLFKKISDSTIKISIATTLKKEVVKTLISKMRSYYLSKRNSILRSIRPGLIKAGSKLSIRFVAMITFTSPLESNPSKGACSSATRKSSRTNLGPSPRYFWINSDPTTRKNVADVWLATAFASKVLPVPGGPYRMTPLGGLIPISS</sequence>
<reference evidence="1 2" key="1">
    <citation type="journal article" date="2018" name="Sci. Rep.">
        <title>Genomic signatures of local adaptation to the degree of environmental predictability in rotifers.</title>
        <authorList>
            <person name="Franch-Gras L."/>
            <person name="Hahn C."/>
            <person name="Garcia-Roger E.M."/>
            <person name="Carmona M.J."/>
            <person name="Serra M."/>
            <person name="Gomez A."/>
        </authorList>
    </citation>
    <scope>NUCLEOTIDE SEQUENCE [LARGE SCALE GENOMIC DNA]</scope>
    <source>
        <strain evidence="1">HYR1</strain>
    </source>
</reference>
<dbReference type="AlphaFoldDB" id="A0A3M7SDQ8"/>
<organism evidence="1 2">
    <name type="scientific">Brachionus plicatilis</name>
    <name type="common">Marine rotifer</name>
    <name type="synonym">Brachionus muelleri</name>
    <dbReference type="NCBI Taxonomy" id="10195"/>
    <lineage>
        <taxon>Eukaryota</taxon>
        <taxon>Metazoa</taxon>
        <taxon>Spiralia</taxon>
        <taxon>Gnathifera</taxon>
        <taxon>Rotifera</taxon>
        <taxon>Eurotatoria</taxon>
        <taxon>Monogononta</taxon>
        <taxon>Pseudotrocha</taxon>
        <taxon>Ploima</taxon>
        <taxon>Brachionidae</taxon>
        <taxon>Brachionus</taxon>
    </lineage>
</organism>
<dbReference type="PANTHER" id="PTHR37449:SF1">
    <property type="entry name" value="OS02G0159950 PROTEIN"/>
    <property type="match status" value="1"/>
</dbReference>
<dbReference type="STRING" id="10195.A0A3M7SDQ8"/>
<dbReference type="PANTHER" id="PTHR37449">
    <property type="match status" value="1"/>
</dbReference>
<evidence type="ECO:0000313" key="1">
    <source>
        <dbReference type="EMBL" id="RNA33921.1"/>
    </source>
</evidence>
<accession>A0A3M7SDQ8</accession>